<reference evidence="3 4" key="1">
    <citation type="submission" date="2023-08" db="EMBL/GenBank/DDBJ databases">
        <title>Microbacterium psychrotolerans sp. nov., a psychrotolerant bacterium isolated from soil in Heilongjiang Province, China.</title>
        <authorList>
            <person name="An P."/>
            <person name="Zhao D."/>
            <person name="Xiang H."/>
        </authorList>
    </citation>
    <scope>NUCLEOTIDE SEQUENCE [LARGE SCALE GENOMIC DNA]</scope>
    <source>
        <strain evidence="3 4">QXD-8</strain>
    </source>
</reference>
<dbReference type="RefSeq" id="WP_308865780.1">
    <property type="nucleotide sequence ID" value="NZ_JAVFWO010000001.1"/>
</dbReference>
<dbReference type="EMBL" id="JAVFWO010000001">
    <property type="protein sequence ID" value="MDQ7876387.1"/>
    <property type="molecule type" value="Genomic_DNA"/>
</dbReference>
<keyword evidence="1" id="KW-1133">Transmembrane helix</keyword>
<keyword evidence="3" id="KW-0378">Hydrolase</keyword>
<name>A0ABU0YVM1_9MICO</name>
<proteinExistence type="predicted"/>
<keyword evidence="3" id="KW-0121">Carboxypeptidase</keyword>
<accession>A0ABU0YVM1</accession>
<dbReference type="SUPFAM" id="SSF56601">
    <property type="entry name" value="beta-lactamase/transpeptidase-like"/>
    <property type="match status" value="1"/>
</dbReference>
<sequence>MTTGQHPPDELSDFADLIRDEQEYADRRSAIDPRVRRARRRRGWIITAVVFALLFGTAGGYVGWALTAPVAAPAAVSRTPAVPPSAAATLTLPTTGASAISVAGGEVYLGPGASGIWATSGTDEPRSIASITKLITALVILDARPLADAGDPGPTITFDKADHDLYDKYYVMGATIAAMPTGSTMSLRDALATMLIPSASNYAEAVSTWAFGSQGAFLSATRRWLAANGLAGTTIVEPTGISASNTSTPSDLITLGKLAAANPTIAQIVATPSLSLPGPGGMSSTNGLLGTNGITGLKTGNLGENSYNLLYSATLDVGAAEPLTVIGVVLGGATRESVNLDVVRTLNSIRAGFHQVPVVASGLEVGSYSTPWGSTARLIVADDASIFTWSDTPITITMDTTMPKTYRDGEVVGSLTWTAGPNTVSVPLKVDGSIVPPTDWWRLTHPAELGEE</sequence>
<dbReference type="InterPro" id="IPR012338">
    <property type="entry name" value="Beta-lactam/transpept-like"/>
</dbReference>
<dbReference type="Pfam" id="PF00768">
    <property type="entry name" value="Peptidase_S11"/>
    <property type="match status" value="1"/>
</dbReference>
<gene>
    <name evidence="3" type="ORF">Q9R08_00215</name>
</gene>
<evidence type="ECO:0000256" key="1">
    <source>
        <dbReference type="SAM" id="Phobius"/>
    </source>
</evidence>
<evidence type="ECO:0000259" key="2">
    <source>
        <dbReference type="Pfam" id="PF00768"/>
    </source>
</evidence>
<keyword evidence="1" id="KW-0812">Transmembrane</keyword>
<evidence type="ECO:0000313" key="3">
    <source>
        <dbReference type="EMBL" id="MDQ7876387.1"/>
    </source>
</evidence>
<feature type="domain" description="Peptidase S11 D-alanyl-D-alanine carboxypeptidase A N-terminal" evidence="2">
    <location>
        <begin position="119"/>
        <end position="332"/>
    </location>
</feature>
<comment type="caution">
    <text evidence="3">The sequence shown here is derived from an EMBL/GenBank/DDBJ whole genome shotgun (WGS) entry which is preliminary data.</text>
</comment>
<keyword evidence="1" id="KW-0472">Membrane</keyword>
<protein>
    <submittedName>
        <fullName evidence="3">D-alanyl-D-alanine carboxypeptidase</fullName>
    </submittedName>
</protein>
<dbReference type="GO" id="GO:0004180">
    <property type="term" value="F:carboxypeptidase activity"/>
    <property type="evidence" value="ECO:0007669"/>
    <property type="project" value="UniProtKB-KW"/>
</dbReference>
<evidence type="ECO:0000313" key="4">
    <source>
        <dbReference type="Proteomes" id="UP001235133"/>
    </source>
</evidence>
<keyword evidence="4" id="KW-1185">Reference proteome</keyword>
<dbReference type="Proteomes" id="UP001235133">
    <property type="component" value="Unassembled WGS sequence"/>
</dbReference>
<organism evidence="3 4">
    <name type="scientific">Microbacterium psychrotolerans</name>
    <dbReference type="NCBI Taxonomy" id="3068321"/>
    <lineage>
        <taxon>Bacteria</taxon>
        <taxon>Bacillati</taxon>
        <taxon>Actinomycetota</taxon>
        <taxon>Actinomycetes</taxon>
        <taxon>Micrococcales</taxon>
        <taxon>Microbacteriaceae</taxon>
        <taxon>Microbacterium</taxon>
    </lineage>
</organism>
<dbReference type="Gene3D" id="3.40.710.10">
    <property type="entry name" value="DD-peptidase/beta-lactamase superfamily"/>
    <property type="match status" value="1"/>
</dbReference>
<keyword evidence="3" id="KW-0645">Protease</keyword>
<feature type="transmembrane region" description="Helical" evidence="1">
    <location>
        <begin position="44"/>
        <end position="64"/>
    </location>
</feature>
<dbReference type="InterPro" id="IPR001967">
    <property type="entry name" value="Peptidase_S11_N"/>
</dbReference>